<evidence type="ECO:0000256" key="10">
    <source>
        <dbReference type="ARBA" id="ARBA00042858"/>
    </source>
</evidence>
<dbReference type="GO" id="GO:0005634">
    <property type="term" value="C:nucleus"/>
    <property type="evidence" value="ECO:0007669"/>
    <property type="project" value="TreeGrafter"/>
</dbReference>
<evidence type="ECO:0000256" key="1">
    <source>
        <dbReference type="ARBA" id="ARBA00006485"/>
    </source>
</evidence>
<sequence>MPFPPQVSVPPSRRPPPPPPIPRPKTKPPPPPLPDRPRKRRIECPSMNVAKDQGIETSREKVPPPPPPRNIASQTRPVFDKTSGSGTVPGQQVSATSSPQIAQEQTVAPAVVIGATNMASKYEILEQIGSGTYGYVFRGRVRGSDNVVALKKIKLDDPRPEPQRDGFPITALREIKILSCMSHPNIVRLEEIVTSSDTNSQNGESRSVPSSIYMVFEYCEGDLLDVLKAVREGRFQLTRDHVCSFTRQLLEGMLYIHSNRVVHRDIKAANILVTRNCRLKIADWGLARSWRPLTEPAEATADEDVGANVHHAVASARKSEKEKGSRYTDNVVTLWYRAPELLMGVSSYTTAIDIWSIGCLVAELFLLRTLFQGRDELEQMHLIFRSCGTPAPKSWMRAPTSRPATQTTALSSSHRPPLPARPRRLKEELAGTSGGPDGADLVDKLLALDPSCRLTAIQALDHEFLWQDEPKDPEELPPLVPLRRMVPTAGGKG</sequence>
<evidence type="ECO:0000256" key="3">
    <source>
        <dbReference type="ARBA" id="ARBA00022679"/>
    </source>
</evidence>
<keyword evidence="15" id="KW-0131">Cell cycle</keyword>
<dbReference type="PROSITE" id="PS00107">
    <property type="entry name" value="PROTEIN_KINASE_ATP"/>
    <property type="match status" value="1"/>
</dbReference>
<dbReference type="GO" id="GO:0005524">
    <property type="term" value="F:ATP binding"/>
    <property type="evidence" value="ECO:0007669"/>
    <property type="project" value="UniProtKB-UniRule"/>
</dbReference>
<keyword evidence="3" id="KW-0808">Transferase</keyword>
<reference evidence="15 16" key="1">
    <citation type="journal article" date="2014" name="Mol. Plant">
        <title>Chromosome Scale Genome Assembly and Transcriptome Profiling of Nannochloropsis gaditana in Nitrogen Depletion.</title>
        <authorList>
            <person name="Corteggiani Carpinelli E."/>
            <person name="Telatin A."/>
            <person name="Vitulo N."/>
            <person name="Forcato C."/>
            <person name="D'Angelo M."/>
            <person name="Schiavon R."/>
            <person name="Vezzi A."/>
            <person name="Giacometti G.M."/>
            <person name="Morosinotto T."/>
            <person name="Valle G."/>
        </authorList>
    </citation>
    <scope>NUCLEOTIDE SEQUENCE [LARGE SCALE GENOMIC DNA]</scope>
    <source>
        <strain evidence="15 16">B-31</strain>
    </source>
</reference>
<dbReference type="Proteomes" id="UP000019335">
    <property type="component" value="Chromosome 1"/>
</dbReference>
<evidence type="ECO:0000256" key="2">
    <source>
        <dbReference type="ARBA" id="ARBA00022527"/>
    </source>
</evidence>
<dbReference type="InterPro" id="IPR050108">
    <property type="entry name" value="CDK"/>
</dbReference>
<dbReference type="GO" id="GO:0051301">
    <property type="term" value="P:cell division"/>
    <property type="evidence" value="ECO:0007669"/>
    <property type="project" value="UniProtKB-KW"/>
</dbReference>
<dbReference type="PROSITE" id="PS50011">
    <property type="entry name" value="PROTEIN_KINASE_DOM"/>
    <property type="match status" value="1"/>
</dbReference>
<dbReference type="OrthoDB" id="28397at2759"/>
<feature type="region of interest" description="Disordered" evidence="13">
    <location>
        <begin position="469"/>
        <end position="493"/>
    </location>
</feature>
<evidence type="ECO:0000313" key="16">
    <source>
        <dbReference type="Proteomes" id="UP000019335"/>
    </source>
</evidence>
<dbReference type="AlphaFoldDB" id="W7TW61"/>
<dbReference type="EMBL" id="AZIL01000037">
    <property type="protein sequence ID" value="EWM30377.1"/>
    <property type="molecule type" value="Genomic_DNA"/>
</dbReference>
<proteinExistence type="inferred from homology"/>
<evidence type="ECO:0000256" key="9">
    <source>
        <dbReference type="ARBA" id="ARBA00041902"/>
    </source>
</evidence>
<keyword evidence="2 12" id="KW-0723">Serine/threonine-protein kinase</keyword>
<evidence type="ECO:0000256" key="13">
    <source>
        <dbReference type="SAM" id="MobiDB-lite"/>
    </source>
</evidence>
<evidence type="ECO:0000256" key="12">
    <source>
        <dbReference type="RuleBase" id="RU000304"/>
    </source>
</evidence>
<comment type="caution">
    <text evidence="15">The sequence shown here is derived from an EMBL/GenBank/DDBJ whole genome shotgun (WGS) entry which is preliminary data.</text>
</comment>
<keyword evidence="4 11" id="KW-0547">Nucleotide-binding</keyword>
<dbReference type="GO" id="GO:0008353">
    <property type="term" value="F:RNA polymerase II CTD heptapeptide repeat kinase activity"/>
    <property type="evidence" value="ECO:0007669"/>
    <property type="project" value="TreeGrafter"/>
</dbReference>
<evidence type="ECO:0000256" key="7">
    <source>
        <dbReference type="ARBA" id="ARBA00038543"/>
    </source>
</evidence>
<comment type="similarity">
    <text evidence="1">Belongs to the protein kinase superfamily. CMGC Ser/Thr protein kinase family. CDC2/CDKX subfamily.</text>
</comment>
<evidence type="ECO:0000313" key="15">
    <source>
        <dbReference type="EMBL" id="EWM30377.1"/>
    </source>
</evidence>
<feature type="region of interest" description="Disordered" evidence="13">
    <location>
        <begin position="1"/>
        <end position="100"/>
    </location>
</feature>
<feature type="binding site" evidence="11">
    <location>
        <position position="151"/>
    </location>
    <ligand>
        <name>ATP</name>
        <dbReference type="ChEBI" id="CHEBI:30616"/>
    </ligand>
</feature>
<keyword evidence="16" id="KW-1185">Reference proteome</keyword>
<protein>
    <recommendedName>
        <fullName evidence="8">Cyclin-dependent kinase 2 homolog</fullName>
    </recommendedName>
    <alternativeName>
        <fullName evidence="9">Cell division control protein 2 homolog</fullName>
    </alternativeName>
    <alternativeName>
        <fullName evidence="10">cdc2-related kinase 2</fullName>
    </alternativeName>
</protein>
<dbReference type="Pfam" id="PF00069">
    <property type="entry name" value="Pkinase"/>
    <property type="match status" value="1"/>
</dbReference>
<dbReference type="SUPFAM" id="SSF56112">
    <property type="entry name" value="Protein kinase-like (PK-like)"/>
    <property type="match status" value="1"/>
</dbReference>
<keyword evidence="5 15" id="KW-0418">Kinase</keyword>
<dbReference type="InterPro" id="IPR008271">
    <property type="entry name" value="Ser/Thr_kinase_AS"/>
</dbReference>
<keyword evidence="15" id="KW-0132">Cell division</keyword>
<feature type="compositionally biased region" description="Pro residues" evidence="13">
    <location>
        <begin position="1"/>
        <end position="34"/>
    </location>
</feature>
<accession>W7TW61</accession>
<feature type="domain" description="Protein kinase" evidence="14">
    <location>
        <begin position="122"/>
        <end position="465"/>
    </location>
</feature>
<evidence type="ECO:0000259" key="14">
    <source>
        <dbReference type="PROSITE" id="PS50011"/>
    </source>
</evidence>
<dbReference type="PANTHER" id="PTHR24056:SF546">
    <property type="entry name" value="CYCLIN-DEPENDENT KINASE 12"/>
    <property type="match status" value="1"/>
</dbReference>
<dbReference type="GO" id="GO:0000307">
    <property type="term" value="C:cyclin-dependent protein kinase holoenzyme complex"/>
    <property type="evidence" value="ECO:0007669"/>
    <property type="project" value="TreeGrafter"/>
</dbReference>
<feature type="compositionally biased region" description="Basic and acidic residues" evidence="13">
    <location>
        <begin position="53"/>
        <end position="62"/>
    </location>
</feature>
<evidence type="ECO:0000256" key="6">
    <source>
        <dbReference type="ARBA" id="ARBA00022840"/>
    </source>
</evidence>
<dbReference type="GO" id="GO:0032968">
    <property type="term" value="P:positive regulation of transcription elongation by RNA polymerase II"/>
    <property type="evidence" value="ECO:0007669"/>
    <property type="project" value="TreeGrafter"/>
</dbReference>
<dbReference type="PANTHER" id="PTHR24056">
    <property type="entry name" value="CELL DIVISION PROTEIN KINASE"/>
    <property type="match status" value="1"/>
</dbReference>
<evidence type="ECO:0000256" key="4">
    <source>
        <dbReference type="ARBA" id="ARBA00022741"/>
    </source>
</evidence>
<name>W7TW61_9STRA</name>
<keyword evidence="6 11" id="KW-0067">ATP-binding</keyword>
<evidence type="ECO:0000256" key="11">
    <source>
        <dbReference type="PROSITE-ProRule" id="PRU10141"/>
    </source>
</evidence>
<dbReference type="PROSITE" id="PS00108">
    <property type="entry name" value="PROTEIN_KINASE_ST"/>
    <property type="match status" value="1"/>
</dbReference>
<dbReference type="InterPro" id="IPR017441">
    <property type="entry name" value="Protein_kinase_ATP_BS"/>
</dbReference>
<dbReference type="InterPro" id="IPR011009">
    <property type="entry name" value="Kinase-like_dom_sf"/>
</dbReference>
<organism evidence="15 16">
    <name type="scientific">Nannochloropsis gaditana</name>
    <dbReference type="NCBI Taxonomy" id="72520"/>
    <lineage>
        <taxon>Eukaryota</taxon>
        <taxon>Sar</taxon>
        <taxon>Stramenopiles</taxon>
        <taxon>Ochrophyta</taxon>
        <taxon>Eustigmatophyceae</taxon>
        <taxon>Eustigmatales</taxon>
        <taxon>Monodopsidaceae</taxon>
        <taxon>Nannochloropsis</taxon>
    </lineage>
</organism>
<evidence type="ECO:0000256" key="8">
    <source>
        <dbReference type="ARBA" id="ARBA00039612"/>
    </source>
</evidence>
<feature type="region of interest" description="Disordered" evidence="13">
    <location>
        <begin position="392"/>
        <end position="422"/>
    </location>
</feature>
<comment type="subunit">
    <text evidence="7">May form a complex composed of at least the catalytic subunit CRK2 and a cyclin.</text>
</comment>
<dbReference type="SMART" id="SM00220">
    <property type="entry name" value="S_TKc"/>
    <property type="match status" value="1"/>
</dbReference>
<feature type="compositionally biased region" description="Polar residues" evidence="13">
    <location>
        <begin position="71"/>
        <end position="100"/>
    </location>
</feature>
<dbReference type="Gene3D" id="3.30.200.20">
    <property type="entry name" value="Phosphorylase Kinase, domain 1"/>
    <property type="match status" value="1"/>
</dbReference>
<dbReference type="InterPro" id="IPR000719">
    <property type="entry name" value="Prot_kinase_dom"/>
</dbReference>
<evidence type="ECO:0000256" key="5">
    <source>
        <dbReference type="ARBA" id="ARBA00022777"/>
    </source>
</evidence>
<gene>
    <name evidence="15" type="ORF">Naga_100026g1</name>
</gene>
<dbReference type="Gene3D" id="1.10.510.10">
    <property type="entry name" value="Transferase(Phosphotransferase) domain 1"/>
    <property type="match status" value="1"/>
</dbReference>